<gene>
    <name evidence="1" type="ORF">CTA1_451</name>
</gene>
<reference evidence="1 2" key="1">
    <citation type="journal article" date="2019" name="PLoS ONE">
        <title>Comparative genome analysis indicates high evolutionary potential of pathogenicity genes in Colletotrichum tanaceti.</title>
        <authorList>
            <person name="Lelwala R.V."/>
            <person name="Korhonen P.K."/>
            <person name="Young N.D."/>
            <person name="Scott J.B."/>
            <person name="Ades P.A."/>
            <person name="Gasser R.B."/>
            <person name="Taylor P.W.J."/>
        </authorList>
    </citation>
    <scope>NUCLEOTIDE SEQUENCE [LARGE SCALE GENOMIC DNA]</scope>
    <source>
        <strain evidence="1">BRIP57314</strain>
    </source>
</reference>
<accession>A0A4U6XPS1</accession>
<protein>
    <submittedName>
        <fullName evidence="1">Uncharacterized protein</fullName>
    </submittedName>
</protein>
<dbReference type="EMBL" id="PJEX01000035">
    <property type="protein sequence ID" value="TKW57764.1"/>
    <property type="molecule type" value="Genomic_DNA"/>
</dbReference>
<evidence type="ECO:0000313" key="2">
    <source>
        <dbReference type="Proteomes" id="UP000310108"/>
    </source>
</evidence>
<keyword evidence="2" id="KW-1185">Reference proteome</keyword>
<sequence>MQVSRPIFARYIQINSLRAMAIPQPVVANYAVLESVLIPRMASSSATYKGSDGQIIVNAV</sequence>
<proteinExistence type="predicted"/>
<comment type="caution">
    <text evidence="1">The sequence shown here is derived from an EMBL/GenBank/DDBJ whole genome shotgun (WGS) entry which is preliminary data.</text>
</comment>
<dbReference type="Proteomes" id="UP000310108">
    <property type="component" value="Unassembled WGS sequence"/>
</dbReference>
<organism evidence="1 2">
    <name type="scientific">Colletotrichum tanaceti</name>
    <dbReference type="NCBI Taxonomy" id="1306861"/>
    <lineage>
        <taxon>Eukaryota</taxon>
        <taxon>Fungi</taxon>
        <taxon>Dikarya</taxon>
        <taxon>Ascomycota</taxon>
        <taxon>Pezizomycotina</taxon>
        <taxon>Sordariomycetes</taxon>
        <taxon>Hypocreomycetidae</taxon>
        <taxon>Glomerellales</taxon>
        <taxon>Glomerellaceae</taxon>
        <taxon>Colletotrichum</taxon>
        <taxon>Colletotrichum destructivum species complex</taxon>
    </lineage>
</organism>
<dbReference type="AlphaFoldDB" id="A0A4U6XPS1"/>
<evidence type="ECO:0000313" key="1">
    <source>
        <dbReference type="EMBL" id="TKW57764.1"/>
    </source>
</evidence>
<name>A0A4U6XPS1_9PEZI</name>